<dbReference type="PROSITE" id="PS51885">
    <property type="entry name" value="NEPRILYSIN"/>
    <property type="match status" value="1"/>
</dbReference>
<evidence type="ECO:0000313" key="12">
    <source>
        <dbReference type="EMBL" id="JAT15057.1"/>
    </source>
</evidence>
<feature type="domain" description="Peptidase M13 N-terminal" evidence="11">
    <location>
        <begin position="49"/>
        <end position="438"/>
    </location>
</feature>
<keyword evidence="5" id="KW-0479">Metal-binding</keyword>
<feature type="chain" id="PRO_5008586876" description="Peptidase M13 N-terminal domain-containing protein" evidence="9">
    <location>
        <begin position="21"/>
        <end position="710"/>
    </location>
</feature>
<dbReference type="GO" id="GO:0004222">
    <property type="term" value="F:metalloendopeptidase activity"/>
    <property type="evidence" value="ECO:0007669"/>
    <property type="project" value="InterPro"/>
</dbReference>
<dbReference type="InterPro" id="IPR000718">
    <property type="entry name" value="Peptidase_M13"/>
</dbReference>
<dbReference type="EMBL" id="GEBQ01024920">
    <property type="protein sequence ID" value="JAT15057.1"/>
    <property type="molecule type" value="Transcribed_RNA"/>
</dbReference>
<dbReference type="Gene3D" id="1.10.1380.10">
    <property type="entry name" value="Neutral endopeptidase , domain2"/>
    <property type="match status" value="1"/>
</dbReference>
<dbReference type="AlphaFoldDB" id="A0A1B6KUD7"/>
<dbReference type="GO" id="GO:0016485">
    <property type="term" value="P:protein processing"/>
    <property type="evidence" value="ECO:0007669"/>
    <property type="project" value="TreeGrafter"/>
</dbReference>
<dbReference type="PANTHER" id="PTHR11733">
    <property type="entry name" value="ZINC METALLOPROTEASE FAMILY M13 NEPRILYSIN-RELATED"/>
    <property type="match status" value="1"/>
</dbReference>
<protein>
    <recommendedName>
        <fullName evidence="13">Peptidase M13 N-terminal domain-containing protein</fullName>
    </recommendedName>
</protein>
<dbReference type="InterPro" id="IPR024079">
    <property type="entry name" value="MetalloPept_cat_dom_sf"/>
</dbReference>
<dbReference type="Pfam" id="PF01431">
    <property type="entry name" value="Peptidase_M13"/>
    <property type="match status" value="1"/>
</dbReference>
<evidence type="ECO:0000256" key="6">
    <source>
        <dbReference type="ARBA" id="ARBA00022801"/>
    </source>
</evidence>
<evidence type="ECO:0000256" key="3">
    <source>
        <dbReference type="ARBA" id="ARBA00007357"/>
    </source>
</evidence>
<feature type="signal peptide" evidence="9">
    <location>
        <begin position="1"/>
        <end position="20"/>
    </location>
</feature>
<dbReference type="CDD" id="cd08662">
    <property type="entry name" value="M13"/>
    <property type="match status" value="1"/>
</dbReference>
<feature type="domain" description="Peptidase M13 C-terminal" evidence="10">
    <location>
        <begin position="500"/>
        <end position="708"/>
    </location>
</feature>
<sequence>MQRAFVLCFILGTLRENISASVGRNVCNSRICHETANRLIQYMDPSVSPCHDFYSFACGTFIKNSVIANNQDSIGPSVTLMETVNEQLKTILDEPLKPGAPKFEHDLKKLYRLCMDQDKINARGIQPAVELLRKVGGWPVLEEKYDRNWNVWSLLETEIAVEQIVHSGGIFFQLGVGKDFLDNTKIRIHLDQPTLGLEPEFLLKGPTEPVVMAYYEFMVDTAVLFGAKKNYAAIKMVDCLFLEIEIAKIMTTQEERRDFSRFYENKYTVHQLNTMIPWLNWARALDGMMPESVHEFTDEIIVVEPDYLRKLGKLLNRYPKEVVANYMTWRAVESMVEVLSDDIGKLKFDFDIALWGVTEMKPRWEKCLLMVSTRLDLALASLYVKKFFDGNSKRRAMEMVQRIRQQMLPEIDDVAWMDQTTKNFAKLKANTIIRNVGYAEQLTSVAEVDKFYSKLQMNPANFMEAVIDVNRFINVHSWEKLVRPVIKHDWRDYGNVFVINAYYDHQGNSIEFPAAILQPPYFHADLPLYINFGTIGSIMGHETTHGFDDKGSQFNHEGKLQPWWDERSEANFNQQKQCMIDQYNAFNDTKQTMMTVNGANSQGENIADNGGLKLAWKSYKRMFPDHPPNPEPSLPGLEGFTPDQLFLLSMANMWCSKTRTETLKLNILTGTHAPDEFRVKGMIMNFRDFGKIFQCPQGTPMNPTHKCYVW</sequence>
<dbReference type="Pfam" id="PF05649">
    <property type="entry name" value="Peptidase_M13_N"/>
    <property type="match status" value="1"/>
</dbReference>
<keyword evidence="8" id="KW-0482">Metalloprotease</keyword>
<keyword evidence="7" id="KW-0862">Zinc</keyword>
<organism evidence="12">
    <name type="scientific">Graphocephala atropunctata</name>
    <dbReference type="NCBI Taxonomy" id="36148"/>
    <lineage>
        <taxon>Eukaryota</taxon>
        <taxon>Metazoa</taxon>
        <taxon>Ecdysozoa</taxon>
        <taxon>Arthropoda</taxon>
        <taxon>Hexapoda</taxon>
        <taxon>Insecta</taxon>
        <taxon>Pterygota</taxon>
        <taxon>Neoptera</taxon>
        <taxon>Paraneoptera</taxon>
        <taxon>Hemiptera</taxon>
        <taxon>Auchenorrhyncha</taxon>
        <taxon>Membracoidea</taxon>
        <taxon>Cicadellidae</taxon>
        <taxon>Cicadellinae</taxon>
        <taxon>Cicadellini</taxon>
        <taxon>Graphocephala</taxon>
    </lineage>
</organism>
<comment type="similarity">
    <text evidence="3">Belongs to the peptidase M13 family.</text>
</comment>
<dbReference type="GO" id="GO:0005886">
    <property type="term" value="C:plasma membrane"/>
    <property type="evidence" value="ECO:0007669"/>
    <property type="project" value="UniProtKB-SubCell"/>
</dbReference>
<evidence type="ECO:0000259" key="10">
    <source>
        <dbReference type="Pfam" id="PF01431"/>
    </source>
</evidence>
<accession>A0A1B6KUD7</accession>
<evidence type="ECO:0000256" key="7">
    <source>
        <dbReference type="ARBA" id="ARBA00022833"/>
    </source>
</evidence>
<comment type="cofactor">
    <cofactor evidence="1">
        <name>Zn(2+)</name>
        <dbReference type="ChEBI" id="CHEBI:29105"/>
    </cofactor>
</comment>
<dbReference type="InterPro" id="IPR042089">
    <property type="entry name" value="Peptidase_M13_dom_2"/>
</dbReference>
<evidence type="ECO:0000256" key="9">
    <source>
        <dbReference type="SAM" id="SignalP"/>
    </source>
</evidence>
<evidence type="ECO:0000256" key="1">
    <source>
        <dbReference type="ARBA" id="ARBA00001947"/>
    </source>
</evidence>
<gene>
    <name evidence="12" type="ORF">g.18160</name>
</gene>
<dbReference type="InterPro" id="IPR018497">
    <property type="entry name" value="Peptidase_M13_C"/>
</dbReference>
<dbReference type="PRINTS" id="PR00786">
    <property type="entry name" value="NEPRILYSIN"/>
</dbReference>
<name>A0A1B6KUD7_9HEMI</name>
<proteinExistence type="inferred from homology"/>
<reference evidence="12" key="1">
    <citation type="submission" date="2015-11" db="EMBL/GenBank/DDBJ databases">
        <title>De novo transcriptome assembly of four potential Pierce s Disease insect vectors from Arizona vineyards.</title>
        <authorList>
            <person name="Tassone E.E."/>
        </authorList>
    </citation>
    <scope>NUCLEOTIDE SEQUENCE</scope>
</reference>
<evidence type="ECO:0000256" key="8">
    <source>
        <dbReference type="ARBA" id="ARBA00023049"/>
    </source>
</evidence>
<evidence type="ECO:0000259" key="11">
    <source>
        <dbReference type="Pfam" id="PF05649"/>
    </source>
</evidence>
<evidence type="ECO:0000256" key="5">
    <source>
        <dbReference type="ARBA" id="ARBA00022723"/>
    </source>
</evidence>
<dbReference type="InterPro" id="IPR008753">
    <property type="entry name" value="Peptidase_M13_N"/>
</dbReference>
<dbReference type="Gene3D" id="3.40.390.10">
    <property type="entry name" value="Collagenase (Catalytic Domain)"/>
    <property type="match status" value="1"/>
</dbReference>
<keyword evidence="6" id="KW-0378">Hydrolase</keyword>
<keyword evidence="9" id="KW-0732">Signal</keyword>
<evidence type="ECO:0008006" key="13">
    <source>
        <dbReference type="Google" id="ProtNLM"/>
    </source>
</evidence>
<evidence type="ECO:0000256" key="4">
    <source>
        <dbReference type="ARBA" id="ARBA00022670"/>
    </source>
</evidence>
<evidence type="ECO:0000256" key="2">
    <source>
        <dbReference type="ARBA" id="ARBA00004401"/>
    </source>
</evidence>
<comment type="subcellular location">
    <subcellularLocation>
        <location evidence="2">Cell membrane</location>
        <topology evidence="2">Single-pass type II membrane protein</topology>
    </subcellularLocation>
</comment>
<keyword evidence="4" id="KW-0645">Protease</keyword>
<dbReference type="GO" id="GO:0046872">
    <property type="term" value="F:metal ion binding"/>
    <property type="evidence" value="ECO:0007669"/>
    <property type="project" value="UniProtKB-KW"/>
</dbReference>
<dbReference type="PANTHER" id="PTHR11733:SF224">
    <property type="entry name" value="NEPRILYSIN-2"/>
    <property type="match status" value="1"/>
</dbReference>
<dbReference type="SUPFAM" id="SSF55486">
    <property type="entry name" value="Metalloproteases ('zincins'), catalytic domain"/>
    <property type="match status" value="1"/>
</dbReference>